<evidence type="ECO:0000259" key="8">
    <source>
        <dbReference type="Pfam" id="PF02771"/>
    </source>
</evidence>
<evidence type="ECO:0000313" key="9">
    <source>
        <dbReference type="EMBL" id="QGZ56398.1"/>
    </source>
</evidence>
<dbReference type="PROSITE" id="PS00072">
    <property type="entry name" value="ACYL_COA_DH_1"/>
    <property type="match status" value="1"/>
</dbReference>
<dbReference type="InterPro" id="IPR009075">
    <property type="entry name" value="AcylCo_DH/oxidase_C"/>
</dbReference>
<dbReference type="PIRSF" id="PIRSF016578">
    <property type="entry name" value="HsaA"/>
    <property type="match status" value="1"/>
</dbReference>
<dbReference type="Pfam" id="PF02771">
    <property type="entry name" value="Acyl-CoA_dh_N"/>
    <property type="match status" value="1"/>
</dbReference>
<evidence type="ECO:0000256" key="2">
    <source>
        <dbReference type="ARBA" id="ARBA00009347"/>
    </source>
</evidence>
<evidence type="ECO:0000256" key="4">
    <source>
        <dbReference type="ARBA" id="ARBA00022827"/>
    </source>
</evidence>
<feature type="domain" description="Acyl-CoA oxidase/dehydrogenase middle" evidence="7">
    <location>
        <begin position="122"/>
        <end position="218"/>
    </location>
</feature>
<accession>A0A7Z2G727</accession>
<dbReference type="Proteomes" id="UP000434209">
    <property type="component" value="Chromosome 2"/>
</dbReference>
<sequence length="393" mass="42413">MSTFNFTDDENQIVEAVRRFVSKEVRPQVAKLEREQTFPTELLAGIKELGLFGLAVPEAYGGLQLRVPVFAAVMEVLAAGWTTLAAYVNSHATVAYVIATHGTEEQKQRYLPTMATGEDRGALCLTEPGAGSDLQSITTVATRDGDNFRLRGDKIFVTNGEKATVMLTLTRTGKDETTGKPRLSLFLVEKKAPGVSVGSTFHKMGFGLVDTVEIRLEDAQVPAASMVGLQEGAGMRQLLDGLEIGRIAIASSAVGLAANALDEAKRYASERKTFGVTIDRHQAIQLRLADMATKLVAARLLTAEAARKKEAGERADMLGAMAKLYASEVAAEVVQDALRVHGGYGYISEFTIERLYREAPLYLVGEGTNDINKLVIARRMLDGSEADTLGLPS</sequence>
<dbReference type="RefSeq" id="WP_158759362.1">
    <property type="nucleotide sequence ID" value="NZ_CP046910.1"/>
</dbReference>
<dbReference type="EMBL" id="CP046910">
    <property type="protein sequence ID" value="QGZ56398.1"/>
    <property type="molecule type" value="Genomic_DNA"/>
</dbReference>
<dbReference type="Gene3D" id="1.10.540.10">
    <property type="entry name" value="Acyl-CoA dehydrogenase/oxidase, N-terminal domain"/>
    <property type="match status" value="1"/>
</dbReference>
<evidence type="ECO:0000259" key="7">
    <source>
        <dbReference type="Pfam" id="PF02770"/>
    </source>
</evidence>
<evidence type="ECO:0000259" key="6">
    <source>
        <dbReference type="Pfam" id="PF00441"/>
    </source>
</evidence>
<gene>
    <name evidence="9" type="ORF">FAZ97_15520</name>
</gene>
<dbReference type="InterPro" id="IPR013786">
    <property type="entry name" value="AcylCoA_DH/ox_N"/>
</dbReference>
<evidence type="ECO:0000256" key="3">
    <source>
        <dbReference type="ARBA" id="ARBA00022630"/>
    </source>
</evidence>
<feature type="domain" description="Acyl-CoA dehydrogenase/oxidase C-terminal" evidence="6">
    <location>
        <begin position="232"/>
        <end position="381"/>
    </location>
</feature>
<dbReference type="Pfam" id="PF02770">
    <property type="entry name" value="Acyl-CoA_dh_M"/>
    <property type="match status" value="1"/>
</dbReference>
<dbReference type="PANTHER" id="PTHR43884">
    <property type="entry name" value="ACYL-COA DEHYDROGENASE"/>
    <property type="match status" value="1"/>
</dbReference>
<comment type="similarity">
    <text evidence="2">Belongs to the acyl-CoA dehydrogenase family.</text>
</comment>
<proteinExistence type="inferred from homology"/>
<dbReference type="InterPro" id="IPR046373">
    <property type="entry name" value="Acyl-CoA_Oxase/DH_mid-dom_sf"/>
</dbReference>
<protein>
    <submittedName>
        <fullName evidence="9">Acyl-CoA dehydrogenase</fullName>
    </submittedName>
</protein>
<dbReference type="Gene3D" id="2.40.110.10">
    <property type="entry name" value="Butyryl-CoA Dehydrogenase, subunit A, domain 2"/>
    <property type="match status" value="1"/>
</dbReference>
<dbReference type="InterPro" id="IPR037069">
    <property type="entry name" value="AcylCoA_DH/ox_N_sf"/>
</dbReference>
<dbReference type="Gene3D" id="1.20.140.10">
    <property type="entry name" value="Butyryl-CoA Dehydrogenase, subunit A, domain 3"/>
    <property type="match status" value="1"/>
</dbReference>
<dbReference type="FunFam" id="2.40.110.10:FF:000002">
    <property type="entry name" value="Acyl-CoA dehydrogenase fadE12"/>
    <property type="match status" value="1"/>
</dbReference>
<dbReference type="OrthoDB" id="7807987at2"/>
<dbReference type="PANTHER" id="PTHR43884:SF12">
    <property type="entry name" value="ISOVALERYL-COA DEHYDROGENASE, MITOCHONDRIAL-RELATED"/>
    <property type="match status" value="1"/>
</dbReference>
<dbReference type="Pfam" id="PF00441">
    <property type="entry name" value="Acyl-CoA_dh_1"/>
    <property type="match status" value="1"/>
</dbReference>
<evidence type="ECO:0000256" key="5">
    <source>
        <dbReference type="ARBA" id="ARBA00023002"/>
    </source>
</evidence>
<dbReference type="KEGG" id="pacp:FAZ97_15520"/>
<dbReference type="FunFam" id="1.20.140.10:FF:000001">
    <property type="entry name" value="Acyl-CoA dehydrogenase"/>
    <property type="match status" value="1"/>
</dbReference>
<evidence type="ECO:0000256" key="1">
    <source>
        <dbReference type="ARBA" id="ARBA00001974"/>
    </source>
</evidence>
<organism evidence="9 10">
    <name type="scientific">Paraburkholderia acidiphila</name>
    <dbReference type="NCBI Taxonomy" id="2571747"/>
    <lineage>
        <taxon>Bacteria</taxon>
        <taxon>Pseudomonadati</taxon>
        <taxon>Pseudomonadota</taxon>
        <taxon>Betaproteobacteria</taxon>
        <taxon>Burkholderiales</taxon>
        <taxon>Burkholderiaceae</taxon>
        <taxon>Paraburkholderia</taxon>
    </lineage>
</organism>
<feature type="domain" description="Acyl-CoA dehydrogenase/oxidase N-terminal" evidence="8">
    <location>
        <begin position="7"/>
        <end position="118"/>
    </location>
</feature>
<dbReference type="InterPro" id="IPR006089">
    <property type="entry name" value="Acyl-CoA_DH_CS"/>
</dbReference>
<dbReference type="GO" id="GO:0003995">
    <property type="term" value="F:acyl-CoA dehydrogenase activity"/>
    <property type="evidence" value="ECO:0007669"/>
    <property type="project" value="InterPro"/>
</dbReference>
<keyword evidence="10" id="KW-1185">Reference proteome</keyword>
<dbReference type="SUPFAM" id="SSF47203">
    <property type="entry name" value="Acyl-CoA dehydrogenase C-terminal domain-like"/>
    <property type="match status" value="1"/>
</dbReference>
<reference evidence="9 10" key="1">
    <citation type="submission" date="2019-12" db="EMBL/GenBank/DDBJ databases">
        <title>Paraburkholderia acidiphila 7Q-K02 sp. nov and Paraburkholderia acidisoli DHF22 sp. nov., two strains isolated from forest soil.</title>
        <authorList>
            <person name="Gao Z."/>
            <person name="Qiu L."/>
        </authorList>
    </citation>
    <scope>NUCLEOTIDE SEQUENCE [LARGE SCALE GENOMIC DNA]</scope>
    <source>
        <strain evidence="9 10">7Q-K02</strain>
    </source>
</reference>
<keyword evidence="4" id="KW-0274">FAD</keyword>
<dbReference type="InterPro" id="IPR036250">
    <property type="entry name" value="AcylCo_DH-like_C"/>
</dbReference>
<evidence type="ECO:0000313" key="10">
    <source>
        <dbReference type="Proteomes" id="UP000434209"/>
    </source>
</evidence>
<keyword evidence="3" id="KW-0285">Flavoprotein</keyword>
<dbReference type="GO" id="GO:0050660">
    <property type="term" value="F:flavin adenine dinucleotide binding"/>
    <property type="evidence" value="ECO:0007669"/>
    <property type="project" value="InterPro"/>
</dbReference>
<dbReference type="SUPFAM" id="SSF56645">
    <property type="entry name" value="Acyl-CoA dehydrogenase NM domain-like"/>
    <property type="match status" value="1"/>
</dbReference>
<comment type="cofactor">
    <cofactor evidence="1">
        <name>FAD</name>
        <dbReference type="ChEBI" id="CHEBI:57692"/>
    </cofactor>
</comment>
<name>A0A7Z2G727_9BURK</name>
<dbReference type="InterPro" id="IPR006091">
    <property type="entry name" value="Acyl-CoA_Oxase/DH_mid-dom"/>
</dbReference>
<dbReference type="AlphaFoldDB" id="A0A7Z2G727"/>
<keyword evidence="5" id="KW-0560">Oxidoreductase</keyword>
<dbReference type="InterPro" id="IPR009100">
    <property type="entry name" value="AcylCoA_DH/oxidase_NM_dom_sf"/>
</dbReference>